<organism evidence="1 3">
    <name type="scientific">Rubrobacter radiotolerans</name>
    <name type="common">Arthrobacter radiotolerans</name>
    <dbReference type="NCBI Taxonomy" id="42256"/>
    <lineage>
        <taxon>Bacteria</taxon>
        <taxon>Bacillati</taxon>
        <taxon>Actinomycetota</taxon>
        <taxon>Rubrobacteria</taxon>
        <taxon>Rubrobacterales</taxon>
        <taxon>Rubrobacteraceae</taxon>
        <taxon>Rubrobacter</taxon>
    </lineage>
</organism>
<proteinExistence type="predicted"/>
<dbReference type="EMBL" id="JAWXXX010000001">
    <property type="protein sequence ID" value="MDX5892820.1"/>
    <property type="molecule type" value="Genomic_DNA"/>
</dbReference>
<accession>A0A023X028</accession>
<dbReference type="KEGG" id="rrd:RradSPS_0126"/>
<dbReference type="STRING" id="42256.RradSPS_0126"/>
<dbReference type="Proteomes" id="UP001281130">
    <property type="component" value="Unassembled WGS sequence"/>
</dbReference>
<name>A0A023X028_RUBRA</name>
<evidence type="ECO:0008006" key="4">
    <source>
        <dbReference type="Google" id="ProtNLM"/>
    </source>
</evidence>
<dbReference type="OrthoDB" id="5187212at2"/>
<keyword evidence="3" id="KW-1185">Reference proteome</keyword>
<sequence length="256" mass="29354">MEFNREVGRAMGTAQEMVETQRASYEAVTDNVAAFQRRSVDLAQGGLKLMELQQDNLRAAQDWWTSGLRLLGRQQRTAQFYGDWLNSGYRALQDQTEQNVRTAEAVYGSVRRQQESLRELTEAWTGTYRSFFSPFVTYAEKGMETLRETTERNLKVTQEATEQGLRLAEQATERTAETARQVTEKAAETARQAELQTSVHSALGVANYDELNVDEVTKRLDGLTEKQLKDIRAYEKQNENRETLIRQLDRRIRAAS</sequence>
<reference evidence="2" key="2">
    <citation type="submission" date="2023-11" db="EMBL/GenBank/DDBJ databases">
        <title>MicrobeMod: A computational toolkit for identifying prokaryotic methylation and restriction-modification with nanopore sequencing.</title>
        <authorList>
            <person name="Crits-Christoph A."/>
            <person name="Kang S.C."/>
            <person name="Lee H."/>
            <person name="Ostrov N."/>
        </authorList>
    </citation>
    <scope>NUCLEOTIDE SEQUENCE</scope>
    <source>
        <strain evidence="2">ATCC 51242</strain>
    </source>
</reference>
<evidence type="ECO:0000313" key="2">
    <source>
        <dbReference type="EMBL" id="MDX5892820.1"/>
    </source>
</evidence>
<protein>
    <recommendedName>
        <fullName evidence="4">Phasin family protein</fullName>
    </recommendedName>
</protein>
<dbReference type="Proteomes" id="UP000025229">
    <property type="component" value="Chromosome"/>
</dbReference>
<dbReference type="EMBL" id="CP007514">
    <property type="protein sequence ID" value="AHY45409.1"/>
    <property type="molecule type" value="Genomic_DNA"/>
</dbReference>
<evidence type="ECO:0000313" key="3">
    <source>
        <dbReference type="Proteomes" id="UP000025229"/>
    </source>
</evidence>
<gene>
    <name evidence="1" type="ORF">RradSPS_0126</name>
    <name evidence="2" type="ORF">SIL72_02145</name>
</gene>
<reference evidence="1 3" key="1">
    <citation type="submission" date="2014-03" db="EMBL/GenBank/DDBJ databases">
        <title>Complete genome sequence of the Radio-Resistant Rubrobacter radiotolerans RSPS-4.</title>
        <authorList>
            <person name="Egas C.C."/>
            <person name="Barroso C.C."/>
            <person name="Froufe H.J.C."/>
            <person name="Pacheco J.J."/>
            <person name="Albuquerque L.L."/>
            <person name="da Costa M.M.S."/>
        </authorList>
    </citation>
    <scope>NUCLEOTIDE SEQUENCE [LARGE SCALE GENOMIC DNA]</scope>
    <source>
        <strain evidence="1 3">RSPS-4</strain>
    </source>
</reference>
<evidence type="ECO:0000313" key="1">
    <source>
        <dbReference type="EMBL" id="AHY45409.1"/>
    </source>
</evidence>
<dbReference type="HOGENOM" id="CLU_1085381_0_0_11"/>
<dbReference type="AlphaFoldDB" id="A0A023X028"/>
<dbReference type="RefSeq" id="WP_038680001.1">
    <property type="nucleotide sequence ID" value="NZ_CP007514.1"/>
</dbReference>